<dbReference type="PANTHER" id="PTHR30136">
    <property type="entry name" value="HELIX-TURN-HELIX TRANSCRIPTIONAL REGULATOR, ICLR FAMILY"/>
    <property type="match status" value="1"/>
</dbReference>
<evidence type="ECO:0000259" key="5">
    <source>
        <dbReference type="PROSITE" id="PS51078"/>
    </source>
</evidence>
<dbReference type="STRING" id="633149.Bresu_2126"/>
<dbReference type="SUPFAM" id="SSF46785">
    <property type="entry name" value="Winged helix' DNA-binding domain"/>
    <property type="match status" value="1"/>
</dbReference>
<dbReference type="Proteomes" id="UP000002696">
    <property type="component" value="Chromosome"/>
</dbReference>
<evidence type="ECO:0000313" key="7">
    <source>
        <dbReference type="Proteomes" id="UP000002696"/>
    </source>
</evidence>
<dbReference type="EMBL" id="CP002102">
    <property type="protein sequence ID" value="ADL01436.1"/>
    <property type="molecule type" value="Genomic_DNA"/>
</dbReference>
<dbReference type="InterPro" id="IPR029016">
    <property type="entry name" value="GAF-like_dom_sf"/>
</dbReference>
<name>D9QIV3_BRESC</name>
<keyword evidence="2" id="KW-0238">DNA-binding</keyword>
<dbReference type="InterPro" id="IPR036388">
    <property type="entry name" value="WH-like_DNA-bd_sf"/>
</dbReference>
<protein>
    <submittedName>
        <fullName evidence="6">Transcriptional regulator, IclR family</fullName>
    </submittedName>
</protein>
<dbReference type="OrthoDB" id="1634354at2"/>
<feature type="domain" description="IclR-ED" evidence="5">
    <location>
        <begin position="71"/>
        <end position="256"/>
    </location>
</feature>
<dbReference type="BioCyc" id="BSUB633149:G1GM8-2123-MONOMER"/>
<dbReference type="eggNOG" id="COG1414">
    <property type="taxonomic scope" value="Bacteria"/>
</dbReference>
<evidence type="ECO:0000313" key="6">
    <source>
        <dbReference type="EMBL" id="ADL01436.1"/>
    </source>
</evidence>
<dbReference type="SUPFAM" id="SSF55781">
    <property type="entry name" value="GAF domain-like"/>
    <property type="match status" value="1"/>
</dbReference>
<dbReference type="RefSeq" id="WP_013269537.1">
    <property type="nucleotide sequence ID" value="NC_014375.1"/>
</dbReference>
<feature type="domain" description="HTH iclR-type" evidence="4">
    <location>
        <begin position="10"/>
        <end position="70"/>
    </location>
</feature>
<evidence type="ECO:0000256" key="3">
    <source>
        <dbReference type="ARBA" id="ARBA00023163"/>
    </source>
</evidence>
<evidence type="ECO:0000256" key="1">
    <source>
        <dbReference type="ARBA" id="ARBA00023015"/>
    </source>
</evidence>
<dbReference type="KEGG" id="bsb:Bresu_2126"/>
<dbReference type="PROSITE" id="PS51077">
    <property type="entry name" value="HTH_ICLR"/>
    <property type="match status" value="1"/>
</dbReference>
<dbReference type="GO" id="GO:0045892">
    <property type="term" value="P:negative regulation of DNA-templated transcription"/>
    <property type="evidence" value="ECO:0007669"/>
    <property type="project" value="TreeGrafter"/>
</dbReference>
<evidence type="ECO:0000259" key="4">
    <source>
        <dbReference type="PROSITE" id="PS51077"/>
    </source>
</evidence>
<dbReference type="Gene3D" id="1.10.10.10">
    <property type="entry name" value="Winged helix-like DNA-binding domain superfamily/Winged helix DNA-binding domain"/>
    <property type="match status" value="1"/>
</dbReference>
<dbReference type="HOGENOM" id="CLU_062618_6_2_5"/>
<accession>D9QIV3</accession>
<gene>
    <name evidence="6" type="ordered locus">Bresu_2126</name>
</gene>
<keyword evidence="7" id="KW-1185">Reference proteome</keyword>
<dbReference type="InParanoid" id="D9QIV3"/>
<evidence type="ECO:0000256" key="2">
    <source>
        <dbReference type="ARBA" id="ARBA00023125"/>
    </source>
</evidence>
<dbReference type="InterPro" id="IPR050707">
    <property type="entry name" value="HTH_MetabolicPath_Reg"/>
</dbReference>
<dbReference type="PANTHER" id="PTHR30136:SF24">
    <property type="entry name" value="HTH-TYPE TRANSCRIPTIONAL REPRESSOR ALLR"/>
    <property type="match status" value="1"/>
</dbReference>
<reference evidence="7" key="1">
    <citation type="journal article" date="2011" name="J. Bacteriol.">
        <title>Genome sequences of eight morphologically diverse alphaproteobacteria.</title>
        <authorList>
            <consortium name="US DOE Joint Genome Institute"/>
            <person name="Brown P.J."/>
            <person name="Kysela D.T."/>
            <person name="Buechlein A."/>
            <person name="Hemmerich C."/>
            <person name="Brun Y.V."/>
        </authorList>
    </citation>
    <scope>NUCLEOTIDE SEQUENCE [LARGE SCALE GENOMIC DNA]</scope>
    <source>
        <strain evidence="7">ATCC 15264 / DSM 4735 / LMG 14903 / NBRC 16000 / CB 81</strain>
    </source>
</reference>
<organism evidence="6 7">
    <name type="scientific">Brevundimonas subvibrioides (strain ATCC 15264 / DSM 4735 / LMG 14903 / NBRC 16000 / CB 81)</name>
    <name type="common">Caulobacter subvibrioides</name>
    <dbReference type="NCBI Taxonomy" id="633149"/>
    <lineage>
        <taxon>Bacteria</taxon>
        <taxon>Pseudomonadati</taxon>
        <taxon>Pseudomonadota</taxon>
        <taxon>Alphaproteobacteria</taxon>
        <taxon>Caulobacterales</taxon>
        <taxon>Caulobacteraceae</taxon>
        <taxon>Brevundimonas</taxon>
    </lineage>
</organism>
<dbReference type="InterPro" id="IPR014757">
    <property type="entry name" value="Tscrpt_reg_IclR_C"/>
</dbReference>
<dbReference type="Pfam" id="PF01614">
    <property type="entry name" value="IclR_C"/>
    <property type="match status" value="1"/>
</dbReference>
<dbReference type="Pfam" id="PF09339">
    <property type="entry name" value="HTH_IclR"/>
    <property type="match status" value="1"/>
</dbReference>
<sequence length="265" mass="28416">MTDTAPASTVKSAMRTLDILELLVAQGRPLAAHEISTALAIPVSSLSYLLNTLADRGYVARDGRRYGPGQGLSRLQPRHEADTLTQRAAKVVQSLRLRLNETVGFFVPRGHEVEAAVSEIGTHALRYTLDVGQRAPMHAFAAGKAILATYDEAEFEAYLAQSIRKSMTPQTLIDEADLRAEIAEVRRTGLGRTREEYTPGIHAIGKVVMAGDRAVGAVSVAIPLARLTPDLEAFTIDLLRRAVDLLEHPADEGLGSDAGEAASAA</sequence>
<dbReference type="GO" id="GO:0003677">
    <property type="term" value="F:DNA binding"/>
    <property type="evidence" value="ECO:0007669"/>
    <property type="project" value="UniProtKB-KW"/>
</dbReference>
<dbReference type="GO" id="GO:0003700">
    <property type="term" value="F:DNA-binding transcription factor activity"/>
    <property type="evidence" value="ECO:0007669"/>
    <property type="project" value="TreeGrafter"/>
</dbReference>
<dbReference type="InterPro" id="IPR005471">
    <property type="entry name" value="Tscrpt_reg_IclR_N"/>
</dbReference>
<dbReference type="AlphaFoldDB" id="D9QIV3"/>
<dbReference type="Gene3D" id="3.30.450.40">
    <property type="match status" value="1"/>
</dbReference>
<proteinExistence type="predicted"/>
<keyword evidence="3" id="KW-0804">Transcription</keyword>
<keyword evidence="1" id="KW-0805">Transcription regulation</keyword>
<dbReference type="InterPro" id="IPR036390">
    <property type="entry name" value="WH_DNA-bd_sf"/>
</dbReference>
<dbReference type="PROSITE" id="PS51078">
    <property type="entry name" value="ICLR_ED"/>
    <property type="match status" value="1"/>
</dbReference>